<evidence type="ECO:0000313" key="3">
    <source>
        <dbReference type="Proteomes" id="UP000054538"/>
    </source>
</evidence>
<keyword evidence="1" id="KW-0472">Membrane</keyword>
<accession>A0A0D0DKA6</accession>
<organism evidence="2 3">
    <name type="scientific">Paxillus rubicundulus Ve08.2h10</name>
    <dbReference type="NCBI Taxonomy" id="930991"/>
    <lineage>
        <taxon>Eukaryota</taxon>
        <taxon>Fungi</taxon>
        <taxon>Dikarya</taxon>
        <taxon>Basidiomycota</taxon>
        <taxon>Agaricomycotina</taxon>
        <taxon>Agaricomycetes</taxon>
        <taxon>Agaricomycetidae</taxon>
        <taxon>Boletales</taxon>
        <taxon>Paxilineae</taxon>
        <taxon>Paxillaceae</taxon>
        <taxon>Paxillus</taxon>
    </lineage>
</organism>
<keyword evidence="1" id="KW-1133">Transmembrane helix</keyword>
<dbReference type="HOGENOM" id="CLU_138061_1_0_1"/>
<dbReference type="OrthoDB" id="2657344at2759"/>
<sequence length="112" mass="12947">TDRHFHHRLHNANPIILLSMFVALILNVFGHVTHPWCNTTLALLNILLKRAFHNDTHSTTMPTVQPDNVIPQDIHTVHTKFKLESITKIYTTCVRYCSTYMPDGNRKKAVYP</sequence>
<reference evidence="2 3" key="1">
    <citation type="submission" date="2014-04" db="EMBL/GenBank/DDBJ databases">
        <authorList>
            <consortium name="DOE Joint Genome Institute"/>
            <person name="Kuo A."/>
            <person name="Kohler A."/>
            <person name="Jargeat P."/>
            <person name="Nagy L.G."/>
            <person name="Floudas D."/>
            <person name="Copeland A."/>
            <person name="Barry K.W."/>
            <person name="Cichocki N."/>
            <person name="Veneault-Fourrey C."/>
            <person name="LaButti K."/>
            <person name="Lindquist E.A."/>
            <person name="Lipzen A."/>
            <person name="Lundell T."/>
            <person name="Morin E."/>
            <person name="Murat C."/>
            <person name="Sun H."/>
            <person name="Tunlid A."/>
            <person name="Henrissat B."/>
            <person name="Grigoriev I.V."/>
            <person name="Hibbett D.S."/>
            <person name="Martin F."/>
            <person name="Nordberg H.P."/>
            <person name="Cantor M.N."/>
            <person name="Hua S.X."/>
        </authorList>
    </citation>
    <scope>NUCLEOTIDE SEQUENCE [LARGE SCALE GENOMIC DNA]</scope>
    <source>
        <strain evidence="2 3">Ve08.2h10</strain>
    </source>
</reference>
<dbReference type="AlphaFoldDB" id="A0A0D0DKA6"/>
<evidence type="ECO:0000256" key="1">
    <source>
        <dbReference type="SAM" id="Phobius"/>
    </source>
</evidence>
<evidence type="ECO:0000313" key="2">
    <source>
        <dbReference type="EMBL" id="KIK82129.1"/>
    </source>
</evidence>
<keyword evidence="3" id="KW-1185">Reference proteome</keyword>
<proteinExistence type="predicted"/>
<dbReference type="Proteomes" id="UP000054538">
    <property type="component" value="Unassembled WGS sequence"/>
</dbReference>
<feature type="transmembrane region" description="Helical" evidence="1">
    <location>
        <begin position="12"/>
        <end position="30"/>
    </location>
</feature>
<dbReference type="InParanoid" id="A0A0D0DKA6"/>
<feature type="non-terminal residue" evidence="2">
    <location>
        <position position="1"/>
    </location>
</feature>
<keyword evidence="1" id="KW-0812">Transmembrane</keyword>
<gene>
    <name evidence="2" type="ORF">PAXRUDRAFT_116353</name>
</gene>
<feature type="non-terminal residue" evidence="2">
    <location>
        <position position="112"/>
    </location>
</feature>
<name>A0A0D0DKA6_9AGAM</name>
<reference evidence="3" key="2">
    <citation type="submission" date="2015-01" db="EMBL/GenBank/DDBJ databases">
        <title>Evolutionary Origins and Diversification of the Mycorrhizal Mutualists.</title>
        <authorList>
            <consortium name="DOE Joint Genome Institute"/>
            <consortium name="Mycorrhizal Genomics Consortium"/>
            <person name="Kohler A."/>
            <person name="Kuo A."/>
            <person name="Nagy L.G."/>
            <person name="Floudas D."/>
            <person name="Copeland A."/>
            <person name="Barry K.W."/>
            <person name="Cichocki N."/>
            <person name="Veneault-Fourrey C."/>
            <person name="LaButti K."/>
            <person name="Lindquist E.A."/>
            <person name="Lipzen A."/>
            <person name="Lundell T."/>
            <person name="Morin E."/>
            <person name="Murat C."/>
            <person name="Riley R."/>
            <person name="Ohm R."/>
            <person name="Sun H."/>
            <person name="Tunlid A."/>
            <person name="Henrissat B."/>
            <person name="Grigoriev I.V."/>
            <person name="Hibbett D.S."/>
            <person name="Martin F."/>
        </authorList>
    </citation>
    <scope>NUCLEOTIDE SEQUENCE [LARGE SCALE GENOMIC DNA]</scope>
    <source>
        <strain evidence="3">Ve08.2h10</strain>
    </source>
</reference>
<protein>
    <submittedName>
        <fullName evidence="2">Uncharacterized protein</fullName>
    </submittedName>
</protein>
<dbReference type="EMBL" id="KN825674">
    <property type="protein sequence ID" value="KIK82129.1"/>
    <property type="molecule type" value="Genomic_DNA"/>
</dbReference>